<accession>A0A6A6VBH0</accession>
<organism evidence="2 3">
    <name type="scientific">Sporormia fimetaria CBS 119925</name>
    <dbReference type="NCBI Taxonomy" id="1340428"/>
    <lineage>
        <taxon>Eukaryota</taxon>
        <taxon>Fungi</taxon>
        <taxon>Dikarya</taxon>
        <taxon>Ascomycota</taxon>
        <taxon>Pezizomycotina</taxon>
        <taxon>Dothideomycetes</taxon>
        <taxon>Pleosporomycetidae</taxon>
        <taxon>Pleosporales</taxon>
        <taxon>Sporormiaceae</taxon>
        <taxon>Sporormia</taxon>
    </lineage>
</organism>
<reference evidence="2" key="1">
    <citation type="journal article" date="2020" name="Stud. Mycol.">
        <title>101 Dothideomycetes genomes: a test case for predicting lifestyles and emergence of pathogens.</title>
        <authorList>
            <person name="Haridas S."/>
            <person name="Albert R."/>
            <person name="Binder M."/>
            <person name="Bloem J."/>
            <person name="Labutti K."/>
            <person name="Salamov A."/>
            <person name="Andreopoulos B."/>
            <person name="Baker S."/>
            <person name="Barry K."/>
            <person name="Bills G."/>
            <person name="Bluhm B."/>
            <person name="Cannon C."/>
            <person name="Castanera R."/>
            <person name="Culley D."/>
            <person name="Daum C."/>
            <person name="Ezra D."/>
            <person name="Gonzalez J."/>
            <person name="Henrissat B."/>
            <person name="Kuo A."/>
            <person name="Liang C."/>
            <person name="Lipzen A."/>
            <person name="Lutzoni F."/>
            <person name="Magnuson J."/>
            <person name="Mondo S."/>
            <person name="Nolan M."/>
            <person name="Ohm R."/>
            <person name="Pangilinan J."/>
            <person name="Park H.-J."/>
            <person name="Ramirez L."/>
            <person name="Alfaro M."/>
            <person name="Sun H."/>
            <person name="Tritt A."/>
            <person name="Yoshinaga Y."/>
            <person name="Zwiers L.-H."/>
            <person name="Turgeon B."/>
            <person name="Goodwin S."/>
            <person name="Spatafora J."/>
            <person name="Crous P."/>
            <person name="Grigoriev I."/>
        </authorList>
    </citation>
    <scope>NUCLEOTIDE SEQUENCE</scope>
    <source>
        <strain evidence="2">CBS 119925</strain>
    </source>
</reference>
<evidence type="ECO:0000259" key="1">
    <source>
        <dbReference type="Pfam" id="PF01266"/>
    </source>
</evidence>
<dbReference type="Pfam" id="PF01266">
    <property type="entry name" value="DAO"/>
    <property type="match status" value="1"/>
</dbReference>
<protein>
    <submittedName>
        <fullName evidence="2">FAD dependent oxidoreductase-like protein superfamily</fullName>
    </submittedName>
</protein>
<dbReference type="GO" id="GO:0005829">
    <property type="term" value="C:cytosol"/>
    <property type="evidence" value="ECO:0007669"/>
    <property type="project" value="GOC"/>
</dbReference>
<sequence>MPDTVILGSGIIGLSTAYYLSQSGNTPPESIHLVDPIAELFHCASGYAGGFLASDWFAPSVASLGALSFKLHRKLADEHDGWTRWGYNESTGLSYNQDSEDSEVAVGGSGEDWLANGTSRAEAAAASQAKAGVDGPVWLKRLEGGTLEVISQDNSTAQIDPFKFCRFLLEQCLARGVRLHQPAKAVAILKDANNVLSGVRISEEGEESEIPCSRIIVSSGAWSPRVFSTLFPDATTRIPVTPLGGHSLILRNPFFKETSTEEVCHAVFATDKLGFAPEFFSRKGGDVYLAGLNTTMIPLPDVASDAKPNPEAVDKMKACAAEMMGSIEGKDIETKRAALCFRPVTSSGRPILDRVPDNKLGLRTRVGKEGGVFVAAGHGAWGISQSCATGLCLAELVEGRETSANIKNLGLP</sequence>
<dbReference type="SUPFAM" id="SSF51905">
    <property type="entry name" value="FAD/NAD(P)-binding domain"/>
    <property type="match status" value="1"/>
</dbReference>
<dbReference type="Gene3D" id="3.30.9.10">
    <property type="entry name" value="D-Amino Acid Oxidase, subunit A, domain 2"/>
    <property type="match status" value="1"/>
</dbReference>
<dbReference type="Proteomes" id="UP000799440">
    <property type="component" value="Unassembled WGS sequence"/>
</dbReference>
<dbReference type="AlphaFoldDB" id="A0A6A6VBH0"/>
<evidence type="ECO:0000313" key="3">
    <source>
        <dbReference type="Proteomes" id="UP000799440"/>
    </source>
</evidence>
<evidence type="ECO:0000313" key="2">
    <source>
        <dbReference type="EMBL" id="KAF2747918.1"/>
    </source>
</evidence>
<proteinExistence type="predicted"/>
<dbReference type="GO" id="GO:0005770">
    <property type="term" value="C:late endosome"/>
    <property type="evidence" value="ECO:0007669"/>
    <property type="project" value="TreeGrafter"/>
</dbReference>
<dbReference type="PANTHER" id="PTHR13847">
    <property type="entry name" value="SARCOSINE DEHYDROGENASE-RELATED"/>
    <property type="match status" value="1"/>
</dbReference>
<dbReference type="Gene3D" id="3.50.50.60">
    <property type="entry name" value="FAD/NAD(P)-binding domain"/>
    <property type="match status" value="1"/>
</dbReference>
<feature type="domain" description="FAD dependent oxidoreductase" evidence="1">
    <location>
        <begin position="3"/>
        <end position="396"/>
    </location>
</feature>
<gene>
    <name evidence="2" type="ORF">M011DRAFT_466961</name>
</gene>
<dbReference type="InterPro" id="IPR036188">
    <property type="entry name" value="FAD/NAD-bd_sf"/>
</dbReference>
<dbReference type="InterPro" id="IPR006076">
    <property type="entry name" value="FAD-dep_OxRdtase"/>
</dbReference>
<dbReference type="EMBL" id="MU006570">
    <property type="protein sequence ID" value="KAF2747918.1"/>
    <property type="molecule type" value="Genomic_DNA"/>
</dbReference>
<dbReference type="PANTHER" id="PTHR13847:SF185">
    <property type="entry name" value="FAD DEPENDENT OXIDOREDUCTASE SUPERFAMILY (AFU_ORTHOLOGUE AFUA_3G02360)"/>
    <property type="match status" value="1"/>
</dbReference>
<keyword evidence="3" id="KW-1185">Reference proteome</keyword>
<dbReference type="OrthoDB" id="498204at2759"/>
<name>A0A6A6VBH0_9PLEO</name>
<dbReference type="GO" id="GO:0042147">
    <property type="term" value="P:retrograde transport, endosome to Golgi"/>
    <property type="evidence" value="ECO:0007669"/>
    <property type="project" value="TreeGrafter"/>
</dbReference>